<accession>A0AAJ6PCT1</accession>
<dbReference type="AlphaFoldDB" id="A0AAJ6PCT1"/>
<name>A0AAJ6PCT1_9CYAN</name>
<dbReference type="GO" id="GO:0003677">
    <property type="term" value="F:DNA binding"/>
    <property type="evidence" value="ECO:0007669"/>
    <property type="project" value="InterPro"/>
</dbReference>
<gene>
    <name evidence="2" type="ORF">QI031_30930</name>
</gene>
<geneLocation type="plasmid" evidence="2 3">
    <name>unnamed1</name>
</geneLocation>
<evidence type="ECO:0000313" key="3">
    <source>
        <dbReference type="Proteomes" id="UP001223520"/>
    </source>
</evidence>
<dbReference type="Pfam" id="PF01381">
    <property type="entry name" value="HTH_3"/>
    <property type="match status" value="1"/>
</dbReference>
<sequence>MDNTPKPQESLAEYVKRIRASLGMSQTELALKAGIHLQSLGKIERAMTTKLNSKSQRGLAVALQVPSEYLDAVVRGIPLGASDSLKFCPHCWQAGTAPEEIWLLPRSQFCFLCGNGLRNSCSQCHEPITSLKFRFCPYCGFPYKGLQKQDVT</sequence>
<evidence type="ECO:0000313" key="2">
    <source>
        <dbReference type="EMBL" id="WGV29217.1"/>
    </source>
</evidence>
<dbReference type="Gene3D" id="1.10.260.40">
    <property type="entry name" value="lambda repressor-like DNA-binding domains"/>
    <property type="match status" value="1"/>
</dbReference>
<organism evidence="2 3">
    <name type="scientific">Halotia branconii CENA392</name>
    <dbReference type="NCBI Taxonomy" id="1539056"/>
    <lineage>
        <taxon>Bacteria</taxon>
        <taxon>Bacillati</taxon>
        <taxon>Cyanobacteriota</taxon>
        <taxon>Cyanophyceae</taxon>
        <taxon>Nostocales</taxon>
        <taxon>Nodulariaceae</taxon>
        <taxon>Halotia</taxon>
    </lineage>
</organism>
<dbReference type="CDD" id="cd00093">
    <property type="entry name" value="HTH_XRE"/>
    <property type="match status" value="1"/>
</dbReference>
<evidence type="ECO:0000259" key="1">
    <source>
        <dbReference type="PROSITE" id="PS50943"/>
    </source>
</evidence>
<dbReference type="Proteomes" id="UP001223520">
    <property type="component" value="Plasmid unnamed1"/>
</dbReference>
<proteinExistence type="predicted"/>
<dbReference type="RefSeq" id="WP_281486410.1">
    <property type="nucleotide sequence ID" value="NZ_CP124544.1"/>
</dbReference>
<dbReference type="PROSITE" id="PS50943">
    <property type="entry name" value="HTH_CROC1"/>
    <property type="match status" value="1"/>
</dbReference>
<dbReference type="InterPro" id="IPR010982">
    <property type="entry name" value="Lambda_DNA-bd_dom_sf"/>
</dbReference>
<keyword evidence="3" id="KW-1185">Reference proteome</keyword>
<protein>
    <submittedName>
        <fullName evidence="2">Zinc ribbon domain-containing protein</fullName>
    </submittedName>
</protein>
<keyword evidence="2" id="KW-0614">Plasmid</keyword>
<dbReference type="Pfam" id="PF12773">
    <property type="entry name" value="DZR"/>
    <property type="match status" value="1"/>
</dbReference>
<dbReference type="KEGG" id="hbq:QI031_30930"/>
<feature type="domain" description="HTH cro/C1-type" evidence="1">
    <location>
        <begin position="15"/>
        <end position="70"/>
    </location>
</feature>
<reference evidence="2 3" key="1">
    <citation type="journal article" date="2023" name="Limnol Oceanogr Lett">
        <title>Environmental adaptations by the intertidal Antarctic cyanobacterium Halotia branconii CENA392 as revealed using long-read genome sequencing.</title>
        <authorList>
            <person name="Dextro R.B."/>
            <person name="Delbaje E."/>
            <person name="Freitas P.N.N."/>
            <person name="Geraldes V."/>
            <person name="Pinto E."/>
            <person name="Long P.F."/>
            <person name="Fiore M.F."/>
        </authorList>
    </citation>
    <scope>NUCLEOTIDE SEQUENCE [LARGE SCALE GENOMIC DNA]</scope>
    <source>
        <strain evidence="2 3">CENA392</strain>
        <plasmid evidence="2 3">unnamed1</plasmid>
    </source>
</reference>
<dbReference type="InterPro" id="IPR001387">
    <property type="entry name" value="Cro/C1-type_HTH"/>
</dbReference>
<dbReference type="EMBL" id="CP124544">
    <property type="protein sequence ID" value="WGV29217.1"/>
    <property type="molecule type" value="Genomic_DNA"/>
</dbReference>
<dbReference type="SUPFAM" id="SSF47413">
    <property type="entry name" value="lambda repressor-like DNA-binding domains"/>
    <property type="match status" value="1"/>
</dbReference>
<dbReference type="SMART" id="SM00530">
    <property type="entry name" value="HTH_XRE"/>
    <property type="match status" value="1"/>
</dbReference>
<dbReference type="InterPro" id="IPR025874">
    <property type="entry name" value="DZR"/>
</dbReference>